<evidence type="ECO:0000256" key="1">
    <source>
        <dbReference type="ARBA" id="ARBA00023319"/>
    </source>
</evidence>
<evidence type="ECO:0000259" key="3">
    <source>
        <dbReference type="PROSITE" id="PS50835"/>
    </source>
</evidence>
<accession>A0A452HV19</accession>
<evidence type="ECO:0000313" key="4">
    <source>
        <dbReference type="Ensembl" id="ENSGAGP00000018989.1"/>
    </source>
</evidence>
<dbReference type="InterPro" id="IPR003597">
    <property type="entry name" value="Ig_C1-set"/>
</dbReference>
<keyword evidence="2" id="KW-1133">Transmembrane helix</keyword>
<dbReference type="InterPro" id="IPR036179">
    <property type="entry name" value="Ig-like_dom_sf"/>
</dbReference>
<dbReference type="Ensembl" id="ENSGAGT00000021648.1">
    <property type="protein sequence ID" value="ENSGAGP00000018989.1"/>
    <property type="gene ID" value="ENSGAGG00000014050.1"/>
</dbReference>
<evidence type="ECO:0000256" key="2">
    <source>
        <dbReference type="SAM" id="Phobius"/>
    </source>
</evidence>
<dbReference type="PROSITE" id="PS50835">
    <property type="entry name" value="IG_LIKE"/>
    <property type="match status" value="1"/>
</dbReference>
<dbReference type="SUPFAM" id="SSF48726">
    <property type="entry name" value="Immunoglobulin"/>
    <property type="match status" value="1"/>
</dbReference>
<dbReference type="PANTHER" id="PTHR23411">
    <property type="entry name" value="TAPASIN"/>
    <property type="match status" value="1"/>
</dbReference>
<feature type="domain" description="Ig-like" evidence="3">
    <location>
        <begin position="95"/>
        <end position="195"/>
    </location>
</feature>
<dbReference type="Gene3D" id="2.60.40.10">
    <property type="entry name" value="Immunoglobulins"/>
    <property type="match status" value="1"/>
</dbReference>
<proteinExistence type="predicted"/>
<keyword evidence="5" id="KW-1185">Reference proteome</keyword>
<keyword evidence="2" id="KW-0472">Membrane</keyword>
<dbReference type="InterPro" id="IPR007110">
    <property type="entry name" value="Ig-like_dom"/>
</dbReference>
<dbReference type="Proteomes" id="UP000291020">
    <property type="component" value="Unassembled WGS sequence"/>
</dbReference>
<dbReference type="InterPro" id="IPR013783">
    <property type="entry name" value="Ig-like_fold"/>
</dbReference>
<dbReference type="FunFam" id="2.60.40.10:FF:000463">
    <property type="entry name" value="Immunoglobulin heavy constant gamma 1"/>
    <property type="match status" value="1"/>
</dbReference>
<dbReference type="STRING" id="38772.ENSGAGP00000018989"/>
<reference evidence="4" key="2">
    <citation type="submission" date="2025-08" db="UniProtKB">
        <authorList>
            <consortium name="Ensembl"/>
        </authorList>
    </citation>
    <scope>IDENTIFICATION</scope>
</reference>
<dbReference type="CDD" id="cd05769">
    <property type="entry name" value="IgC1_TCR_beta"/>
    <property type="match status" value="1"/>
</dbReference>
<dbReference type="Pfam" id="PF07654">
    <property type="entry name" value="C1-set"/>
    <property type="match status" value="1"/>
</dbReference>
<feature type="transmembrane region" description="Helical" evidence="2">
    <location>
        <begin position="215"/>
        <end position="237"/>
    </location>
</feature>
<keyword evidence="1" id="KW-0393">Immunoglobulin domain</keyword>
<organism evidence="4 5">
    <name type="scientific">Gopherus agassizii</name>
    <name type="common">Agassiz's desert tortoise</name>
    <dbReference type="NCBI Taxonomy" id="38772"/>
    <lineage>
        <taxon>Eukaryota</taxon>
        <taxon>Metazoa</taxon>
        <taxon>Chordata</taxon>
        <taxon>Craniata</taxon>
        <taxon>Vertebrata</taxon>
        <taxon>Euteleostomi</taxon>
        <taxon>Archelosauria</taxon>
        <taxon>Testudinata</taxon>
        <taxon>Testudines</taxon>
        <taxon>Cryptodira</taxon>
        <taxon>Durocryptodira</taxon>
        <taxon>Testudinoidea</taxon>
        <taxon>Testudinidae</taxon>
        <taxon>Gopherus</taxon>
    </lineage>
</organism>
<name>A0A452HV19_9SAUR</name>
<keyword evidence="2" id="KW-0812">Transmembrane</keyword>
<reference evidence="4" key="3">
    <citation type="submission" date="2025-09" db="UniProtKB">
        <authorList>
            <consortium name="Ensembl"/>
        </authorList>
    </citation>
    <scope>IDENTIFICATION</scope>
</reference>
<dbReference type="AlphaFoldDB" id="A0A452HV19"/>
<dbReference type="SMART" id="SM00407">
    <property type="entry name" value="IGc1"/>
    <property type="match status" value="1"/>
</dbReference>
<dbReference type="InterPro" id="IPR050380">
    <property type="entry name" value="Immune_Resp_Modulators"/>
</dbReference>
<protein>
    <recommendedName>
        <fullName evidence="3">Ig-like domain-containing protein</fullName>
    </recommendedName>
</protein>
<sequence>MGILCEGIKCGWLPLKVKPQGSHVPPHATFLHLPSVSQSVFPRGASVTGIQPQGGWGKLWLISPGLATLCSGGIVYFGEGTRLTVLEDLSKITAPEVAIFPPSKQEIKEKRKATLVCLATGFYPDHIKLVWQVNGVERKEGVRTDESLLDKNKEKYSLTSRLRISHQEWSNSKNRFQCFVEFYGNETKLYDKVISGVADCSISEESYLRSAMAGMTVYVLLIFKSILYGVFVMGLMLRNKVRGGFLFYALWVRSILTRIEMVGGEGTSLDKTRTAMNLCHYHPK</sequence>
<reference evidence="5" key="1">
    <citation type="journal article" date="2017" name="PLoS ONE">
        <title>The Agassiz's desert tortoise genome provides a resource for the conservation of a threatened species.</title>
        <authorList>
            <person name="Tollis M."/>
            <person name="DeNardo D.F."/>
            <person name="Cornelius J.A."/>
            <person name="Dolby G.A."/>
            <person name="Edwards T."/>
            <person name="Henen B.T."/>
            <person name="Karl A.E."/>
            <person name="Murphy R.W."/>
            <person name="Kusumi K."/>
        </authorList>
    </citation>
    <scope>NUCLEOTIDE SEQUENCE [LARGE SCALE GENOMIC DNA]</scope>
</reference>
<evidence type="ECO:0000313" key="5">
    <source>
        <dbReference type="Proteomes" id="UP000291020"/>
    </source>
</evidence>